<gene>
    <name evidence="4" type="ORF">GSI_06792</name>
</gene>
<evidence type="ECO:0000313" key="5">
    <source>
        <dbReference type="Proteomes" id="UP000230002"/>
    </source>
</evidence>
<dbReference type="SUPFAM" id="SSF51735">
    <property type="entry name" value="NAD(P)-binding Rossmann-fold domains"/>
    <property type="match status" value="1"/>
</dbReference>
<keyword evidence="1" id="KW-0560">Oxidoreductase</keyword>
<reference evidence="4 5" key="1">
    <citation type="journal article" date="2015" name="Sci. Rep.">
        <title>Chromosome-level genome map provides insights into diverse defense mechanisms in the medicinal fungus Ganoderma sinense.</title>
        <authorList>
            <person name="Zhu Y."/>
            <person name="Xu J."/>
            <person name="Sun C."/>
            <person name="Zhou S."/>
            <person name="Xu H."/>
            <person name="Nelson D.R."/>
            <person name="Qian J."/>
            <person name="Song J."/>
            <person name="Luo H."/>
            <person name="Xiang L."/>
            <person name="Li Y."/>
            <person name="Xu Z."/>
            <person name="Ji A."/>
            <person name="Wang L."/>
            <person name="Lu S."/>
            <person name="Hayward A."/>
            <person name="Sun W."/>
            <person name="Li X."/>
            <person name="Schwartz D.C."/>
            <person name="Wang Y."/>
            <person name="Chen S."/>
        </authorList>
    </citation>
    <scope>NUCLEOTIDE SEQUENCE [LARGE SCALE GENOMIC DNA]</scope>
    <source>
        <strain evidence="4 5">ZZ0214-1</strain>
    </source>
</reference>
<proteinExistence type="inferred from homology"/>
<evidence type="ECO:0000259" key="3">
    <source>
        <dbReference type="Pfam" id="PF01370"/>
    </source>
</evidence>
<evidence type="ECO:0000313" key="4">
    <source>
        <dbReference type="EMBL" id="PIL32087.1"/>
    </source>
</evidence>
<organism evidence="4 5">
    <name type="scientific">Ganoderma sinense ZZ0214-1</name>
    <dbReference type="NCBI Taxonomy" id="1077348"/>
    <lineage>
        <taxon>Eukaryota</taxon>
        <taxon>Fungi</taxon>
        <taxon>Dikarya</taxon>
        <taxon>Basidiomycota</taxon>
        <taxon>Agaricomycotina</taxon>
        <taxon>Agaricomycetes</taxon>
        <taxon>Polyporales</taxon>
        <taxon>Polyporaceae</taxon>
        <taxon>Ganoderma</taxon>
    </lineage>
</organism>
<feature type="domain" description="NAD-dependent epimerase/dehydratase" evidence="3">
    <location>
        <begin position="10"/>
        <end position="267"/>
    </location>
</feature>
<dbReference type="Pfam" id="PF01370">
    <property type="entry name" value="Epimerase"/>
    <property type="match status" value="1"/>
</dbReference>
<dbReference type="AlphaFoldDB" id="A0A2G8SEF8"/>
<protein>
    <recommendedName>
        <fullName evidence="3">NAD-dependent epimerase/dehydratase domain-containing protein</fullName>
    </recommendedName>
</protein>
<comment type="caution">
    <text evidence="4">The sequence shown here is derived from an EMBL/GenBank/DDBJ whole genome shotgun (WGS) entry which is preliminary data.</text>
</comment>
<sequence>MPAISASDKVLITGANGFIGHWLIRLLLEGGYSVRAAVRSTDKGEQLLKTVSAKIPERSKDVEYVVIPDFTAENAYDDAVRGVAGIVHIASPSSVLVPDPQKVIRPAVDATVGLVKSAIAHGDALKRIVVTSSIKAVIGPEYGRTYTEEDWAEHSVKEVEEKGAEADITDIYSASKVLAEQAAWKLREENKERISWDVSAICPGWTFGPPMDDPASPAALTSTAKMFYEVFTGNPMWSLLFKIGHNFVDVRDVALGMLKALEIEEAGGERFIMTSQWLTWQDYFNTARDLDYFPKLDKGDPHRSDGVPPARICSNEKAKRVLGITFKQMPETLKDILDDYRARGWLAEYE</sequence>
<evidence type="ECO:0000256" key="1">
    <source>
        <dbReference type="ARBA" id="ARBA00023002"/>
    </source>
</evidence>
<dbReference type="PANTHER" id="PTHR10366">
    <property type="entry name" value="NAD DEPENDENT EPIMERASE/DEHYDRATASE"/>
    <property type="match status" value="1"/>
</dbReference>
<keyword evidence="5" id="KW-1185">Reference proteome</keyword>
<dbReference type="GO" id="GO:0016616">
    <property type="term" value="F:oxidoreductase activity, acting on the CH-OH group of donors, NAD or NADP as acceptor"/>
    <property type="evidence" value="ECO:0007669"/>
    <property type="project" value="TreeGrafter"/>
</dbReference>
<dbReference type="Proteomes" id="UP000230002">
    <property type="component" value="Unassembled WGS sequence"/>
</dbReference>
<dbReference type="Gene3D" id="3.40.50.720">
    <property type="entry name" value="NAD(P)-binding Rossmann-like Domain"/>
    <property type="match status" value="1"/>
</dbReference>
<comment type="similarity">
    <text evidence="2">Belongs to the NAD(P)-dependent epimerase/dehydratase family. Dihydroflavonol-4-reductase subfamily.</text>
</comment>
<dbReference type="OrthoDB" id="2735536at2759"/>
<dbReference type="InterPro" id="IPR050425">
    <property type="entry name" value="NAD(P)_dehydrat-like"/>
</dbReference>
<name>A0A2G8SEF8_9APHY</name>
<dbReference type="PANTHER" id="PTHR10366:SF564">
    <property type="entry name" value="STEROL-4-ALPHA-CARBOXYLATE 3-DEHYDROGENASE, DECARBOXYLATING"/>
    <property type="match status" value="1"/>
</dbReference>
<dbReference type="InterPro" id="IPR001509">
    <property type="entry name" value="Epimerase_deHydtase"/>
</dbReference>
<dbReference type="EMBL" id="AYKW01000012">
    <property type="protein sequence ID" value="PIL32087.1"/>
    <property type="molecule type" value="Genomic_DNA"/>
</dbReference>
<dbReference type="InterPro" id="IPR036291">
    <property type="entry name" value="NAD(P)-bd_dom_sf"/>
</dbReference>
<dbReference type="STRING" id="1077348.A0A2G8SEF8"/>
<evidence type="ECO:0000256" key="2">
    <source>
        <dbReference type="ARBA" id="ARBA00023445"/>
    </source>
</evidence>
<accession>A0A2G8SEF8</accession>